<dbReference type="AlphaFoldDB" id="A0A6C2YM00"/>
<evidence type="ECO:0000313" key="3">
    <source>
        <dbReference type="EMBL" id="VIP02394.1"/>
    </source>
</evidence>
<dbReference type="PANTHER" id="PTHR22946:SF9">
    <property type="entry name" value="POLYKETIDE TRANSFERASE AF380"/>
    <property type="match status" value="1"/>
</dbReference>
<proteinExistence type="predicted"/>
<dbReference type="InParanoid" id="A0A6C2YM00"/>
<name>A0A6C2YM00_9BACT</name>
<dbReference type="Proteomes" id="UP000464378">
    <property type="component" value="Chromosome"/>
</dbReference>
<keyword evidence="2" id="KW-0732">Signal</keyword>
<dbReference type="GO" id="GO:0052689">
    <property type="term" value="F:carboxylic ester hydrolase activity"/>
    <property type="evidence" value="ECO:0007669"/>
    <property type="project" value="UniProtKB-ARBA"/>
</dbReference>
<dbReference type="PANTHER" id="PTHR22946">
    <property type="entry name" value="DIENELACTONE HYDROLASE DOMAIN-CONTAINING PROTEIN-RELATED"/>
    <property type="match status" value="1"/>
</dbReference>
<feature type="chain" id="PRO_5036172742" description="Peptidase S9 prolyl oligopeptidase catalytic domain-containing protein" evidence="2">
    <location>
        <begin position="26"/>
        <end position="768"/>
    </location>
</feature>
<dbReference type="KEGG" id="tim:GMBLW1_15660"/>
<dbReference type="EMBL" id="LR586016">
    <property type="protein sequence ID" value="VIP02394.1"/>
    <property type="molecule type" value="Genomic_DNA"/>
</dbReference>
<dbReference type="Gene3D" id="3.40.50.1820">
    <property type="entry name" value="alpha/beta hydrolase"/>
    <property type="match status" value="2"/>
</dbReference>
<dbReference type="InterPro" id="IPR050261">
    <property type="entry name" value="FrsA_esterase"/>
</dbReference>
<dbReference type="InterPro" id="IPR029058">
    <property type="entry name" value="AB_hydrolase_fold"/>
</dbReference>
<reference evidence="3" key="1">
    <citation type="submission" date="2019-04" db="EMBL/GenBank/DDBJ databases">
        <authorList>
            <consortium name="Science for Life Laboratories"/>
        </authorList>
    </citation>
    <scope>NUCLEOTIDE SEQUENCE</scope>
    <source>
        <strain evidence="3">MBLW1</strain>
    </source>
</reference>
<dbReference type="SUPFAM" id="SSF53474">
    <property type="entry name" value="alpha/beta-Hydrolases"/>
    <property type="match status" value="2"/>
</dbReference>
<dbReference type="EMBL" id="LR593887">
    <property type="protein sequence ID" value="VTS01268.1"/>
    <property type="molecule type" value="Genomic_DNA"/>
</dbReference>
<sequence length="768" mass="86114">MSLTDAVRRLGWCLVLTLGSLPVRAAEPLPGTTALTRTGDLAAEMVAGIDRYLTAETARVAQTRETLWKPNFTSPEAYRQSIAANRASLAKIIGITDPRLPASLEYVGGPDSPMLQAESPELQVFAVRWRVLPGIDAEGLLLEPRGKVLAQVVVIPDALQSPEMLAGLTAELPPERQWALRLAEYGCRVLVPTIINRDSRYSGNERMNRRTNISHREFIYRMAYEMGQHLIGYEVQKVLAAVDWFSRKPDSPPIAVIGHGDGGMLALFSGALDERIRTTMVSGYFGPRNGLFAEPIDRNVWNLLREFGDAAVARLILPRGLVVLPLPGPKVAGPPAVGPGVGNAAAPGTLSDVVDLPAIRAEFAQVESWGGDAAKLFKAKLRLAMADDSVKSLLIDQFNLPMIKRPPIPPITIAANRIDSESRMKRQFDQLVAYTQHRWRNSEVQRGQFWAKANPASVENWKQSTEWYRNYFWDEVMGKLPPPSAPLQPQSRQVYDTPKWVGYEVTLNLYPDVFASGYLLLPKDLKPGEKRPVVVCQHGLEGRPSDVCDPTKSTPYYHSFGAQLANLGYIVFAPQNPYIGRDAFRVLQRKANPLKLSLFSFIIRQHETILDWLATQPMVDANRIAFYGLSYGGKTAMRVPAILPRYCLSICSGDFNEWIGKNVSTEFRSTYMYTYEYEMPEFDLGATFNYAEMAYLIAPKPFMVERGHDDGVGIDEMVAWEYAKIRYLYANRLKIPRRTAIEFFVGGHEIHSRGTFDFLREHLQYPTR</sequence>
<feature type="signal peptide" evidence="2">
    <location>
        <begin position="1"/>
        <end position="25"/>
    </location>
</feature>
<accession>A0A6C2YM00</accession>
<evidence type="ECO:0000313" key="4">
    <source>
        <dbReference type="Proteomes" id="UP000464378"/>
    </source>
</evidence>
<evidence type="ECO:0000256" key="2">
    <source>
        <dbReference type="SAM" id="SignalP"/>
    </source>
</evidence>
<keyword evidence="4" id="KW-1185">Reference proteome</keyword>
<protein>
    <recommendedName>
        <fullName evidence="5">Peptidase S9 prolyl oligopeptidase catalytic domain-containing protein</fullName>
    </recommendedName>
</protein>
<gene>
    <name evidence="3" type="ORF">GMBLW1_15660</name>
</gene>
<dbReference type="RefSeq" id="WP_162657575.1">
    <property type="nucleotide sequence ID" value="NZ_LR593887.1"/>
</dbReference>
<keyword evidence="1" id="KW-0378">Hydrolase</keyword>
<organism evidence="3">
    <name type="scientific">Tuwongella immobilis</name>
    <dbReference type="NCBI Taxonomy" id="692036"/>
    <lineage>
        <taxon>Bacteria</taxon>
        <taxon>Pseudomonadati</taxon>
        <taxon>Planctomycetota</taxon>
        <taxon>Planctomycetia</taxon>
        <taxon>Gemmatales</taxon>
        <taxon>Gemmataceae</taxon>
        <taxon>Tuwongella</taxon>
    </lineage>
</organism>
<evidence type="ECO:0000256" key="1">
    <source>
        <dbReference type="ARBA" id="ARBA00022801"/>
    </source>
</evidence>
<evidence type="ECO:0008006" key="5">
    <source>
        <dbReference type="Google" id="ProtNLM"/>
    </source>
</evidence>